<proteinExistence type="predicted"/>
<feature type="domain" description="Integrase catalytic" evidence="1">
    <location>
        <begin position="6"/>
        <end position="77"/>
    </location>
</feature>
<reference evidence="2 3" key="1">
    <citation type="submission" date="2015-06" db="EMBL/GenBank/DDBJ databases">
        <title>Rapid spread of a carbapenem resistance gene driven by multiple levels of genetic mobility.</title>
        <authorList>
            <person name="Sheppard A.E."/>
            <person name="Stoesser N."/>
            <person name="Wilson D."/>
            <person name="Sebra R."/>
            <person name="Kasarskis A."/>
            <person name="Anson L."/>
            <person name="Giess A."/>
            <person name="Pankhurst L."/>
            <person name="Vaughan A."/>
            <person name="Grim C.J."/>
            <person name="Cox H."/>
            <person name="Yeh A."/>
            <person name="Sifri C.D."/>
            <person name="Walker S."/>
            <person name="Peto T.E."/>
            <person name="Crook D.W."/>
            <person name="Mathers A.J."/>
        </authorList>
    </citation>
    <scope>NUCLEOTIDE SEQUENCE [LARGE SCALE GENOMIC DNA]</scope>
    <source>
        <strain evidence="2 3">CAV1151</strain>
    </source>
</reference>
<gene>
    <name evidence="2" type="ORF">AB182_13755</name>
</gene>
<dbReference type="Gene3D" id="3.30.420.10">
    <property type="entry name" value="Ribonuclease H-like superfamily/Ribonuclease H"/>
    <property type="match status" value="1"/>
</dbReference>
<dbReference type="AlphaFoldDB" id="A0AAC8QP65"/>
<dbReference type="InterPro" id="IPR050900">
    <property type="entry name" value="Transposase_IS3/IS150/IS904"/>
</dbReference>
<name>A0AAC8QP65_9ENTR</name>
<sequence length="77" mass="8935">MQRQFTATLANQVWVTDITYICTWQGWLYLAVVIDLFARNVVGWSMKPTLSRELALDALMMAVWQRKPYGEGIEHSD</sequence>
<dbReference type="InterPro" id="IPR036397">
    <property type="entry name" value="RNaseH_sf"/>
</dbReference>
<dbReference type="Pfam" id="PF00665">
    <property type="entry name" value="rve"/>
    <property type="match status" value="1"/>
</dbReference>
<dbReference type="InterPro" id="IPR001584">
    <property type="entry name" value="Integrase_cat-core"/>
</dbReference>
<dbReference type="PROSITE" id="PS50994">
    <property type="entry name" value="INTEGRASE"/>
    <property type="match status" value="1"/>
</dbReference>
<accession>A0AAC8QP65</accession>
<dbReference type="PANTHER" id="PTHR46889">
    <property type="entry name" value="TRANSPOSASE INSF FOR INSERTION SEQUENCE IS3B-RELATED"/>
    <property type="match status" value="1"/>
</dbReference>
<protein>
    <submittedName>
        <fullName evidence="2">Integrase</fullName>
    </submittedName>
</protein>
<dbReference type="EMBL" id="CP011602">
    <property type="protein sequence ID" value="AKL12306.1"/>
    <property type="molecule type" value="Genomic_DNA"/>
</dbReference>
<dbReference type="SUPFAM" id="SSF53098">
    <property type="entry name" value="Ribonuclease H-like"/>
    <property type="match status" value="1"/>
</dbReference>
<dbReference type="PANTHER" id="PTHR46889:SF4">
    <property type="entry name" value="TRANSPOSASE INSO FOR INSERTION SEQUENCE ELEMENT IS911B-RELATED"/>
    <property type="match status" value="1"/>
</dbReference>
<dbReference type="Proteomes" id="UP000035479">
    <property type="component" value="Chromosome"/>
</dbReference>
<organism evidence="2 3">
    <name type="scientific">Phytobacter ursingii</name>
    <dbReference type="NCBI Taxonomy" id="1972431"/>
    <lineage>
        <taxon>Bacteria</taxon>
        <taxon>Pseudomonadati</taxon>
        <taxon>Pseudomonadota</taxon>
        <taxon>Gammaproteobacteria</taxon>
        <taxon>Enterobacterales</taxon>
        <taxon>Enterobacteriaceae</taxon>
        <taxon>Phytobacter</taxon>
    </lineage>
</organism>
<evidence type="ECO:0000313" key="3">
    <source>
        <dbReference type="Proteomes" id="UP000035479"/>
    </source>
</evidence>
<evidence type="ECO:0000313" key="2">
    <source>
        <dbReference type="EMBL" id="AKL12306.1"/>
    </source>
</evidence>
<dbReference type="KEGG" id="kin:AB182_13755"/>
<dbReference type="GO" id="GO:0015074">
    <property type="term" value="P:DNA integration"/>
    <property type="evidence" value="ECO:0007669"/>
    <property type="project" value="InterPro"/>
</dbReference>
<evidence type="ECO:0000259" key="1">
    <source>
        <dbReference type="PROSITE" id="PS50994"/>
    </source>
</evidence>
<dbReference type="GO" id="GO:0003676">
    <property type="term" value="F:nucleic acid binding"/>
    <property type="evidence" value="ECO:0007669"/>
    <property type="project" value="InterPro"/>
</dbReference>
<dbReference type="InterPro" id="IPR012337">
    <property type="entry name" value="RNaseH-like_sf"/>
</dbReference>